<feature type="compositionally biased region" description="Basic and acidic residues" evidence="2">
    <location>
        <begin position="12"/>
        <end position="25"/>
    </location>
</feature>
<keyword evidence="4" id="KW-1185">Reference proteome</keyword>
<dbReference type="EMBL" id="KZ293507">
    <property type="protein sequence ID" value="PBK59302.1"/>
    <property type="molecule type" value="Genomic_DNA"/>
</dbReference>
<dbReference type="Gene3D" id="1.10.287.1490">
    <property type="match status" value="1"/>
</dbReference>
<feature type="region of interest" description="Disordered" evidence="2">
    <location>
        <begin position="1"/>
        <end position="25"/>
    </location>
</feature>
<dbReference type="Proteomes" id="UP000218334">
    <property type="component" value="Unassembled WGS sequence"/>
</dbReference>
<evidence type="ECO:0000256" key="1">
    <source>
        <dbReference type="SAM" id="Coils"/>
    </source>
</evidence>
<feature type="coiled-coil region" evidence="1">
    <location>
        <begin position="89"/>
        <end position="158"/>
    </location>
</feature>
<name>A0A2H3AWS8_9AGAR</name>
<organism evidence="3 4">
    <name type="scientific">Armillaria solidipes</name>
    <dbReference type="NCBI Taxonomy" id="1076256"/>
    <lineage>
        <taxon>Eukaryota</taxon>
        <taxon>Fungi</taxon>
        <taxon>Dikarya</taxon>
        <taxon>Basidiomycota</taxon>
        <taxon>Agaricomycotina</taxon>
        <taxon>Agaricomycetes</taxon>
        <taxon>Agaricomycetidae</taxon>
        <taxon>Agaricales</taxon>
        <taxon>Marasmiineae</taxon>
        <taxon>Physalacriaceae</taxon>
        <taxon>Armillaria</taxon>
    </lineage>
</organism>
<keyword evidence="1" id="KW-0175">Coiled coil</keyword>
<reference evidence="4" key="1">
    <citation type="journal article" date="2017" name="Nat. Ecol. Evol.">
        <title>Genome expansion and lineage-specific genetic innovations in the forest pathogenic fungi Armillaria.</title>
        <authorList>
            <person name="Sipos G."/>
            <person name="Prasanna A.N."/>
            <person name="Walter M.C."/>
            <person name="O'Connor E."/>
            <person name="Balint B."/>
            <person name="Krizsan K."/>
            <person name="Kiss B."/>
            <person name="Hess J."/>
            <person name="Varga T."/>
            <person name="Slot J."/>
            <person name="Riley R."/>
            <person name="Boka B."/>
            <person name="Rigling D."/>
            <person name="Barry K."/>
            <person name="Lee J."/>
            <person name="Mihaltcheva S."/>
            <person name="LaButti K."/>
            <person name="Lipzen A."/>
            <person name="Waldron R."/>
            <person name="Moloney N.M."/>
            <person name="Sperisen C."/>
            <person name="Kredics L."/>
            <person name="Vagvoelgyi C."/>
            <person name="Patrignani A."/>
            <person name="Fitzpatrick D."/>
            <person name="Nagy I."/>
            <person name="Doyle S."/>
            <person name="Anderson J.B."/>
            <person name="Grigoriev I.V."/>
            <person name="Gueldener U."/>
            <person name="Muensterkoetter M."/>
            <person name="Nagy L.G."/>
        </authorList>
    </citation>
    <scope>NUCLEOTIDE SEQUENCE [LARGE SCALE GENOMIC DNA]</scope>
    <source>
        <strain evidence="4">28-4</strain>
    </source>
</reference>
<accession>A0A2H3AWS8</accession>
<feature type="compositionally biased region" description="Pro residues" evidence="2">
    <location>
        <begin position="71"/>
        <end position="84"/>
    </location>
</feature>
<feature type="region of interest" description="Disordered" evidence="2">
    <location>
        <begin position="53"/>
        <end position="87"/>
    </location>
</feature>
<dbReference type="STRING" id="1076256.A0A2H3AWS8"/>
<sequence>MKKVKAAAGDSVKGDIQEQDRQEFKDARKFQYTKDTVKVKTLSTDPSARGIIFVPAPNSIPQDQPLNNAPIPAPASAPASPPAADPDAVANINRRLDALLGKIKDLTTDNNELKGEIAVLKDKMATSEKSSEERDADNNELKKEIAELKEKVTTWQKLSEEREAAYDDIRGWLVTNDTKYMDRLRLRYILDLGQARLARFADLPIDLPQSQHARALSRAWRTHLAQCTDDDDRLARARELLIACPDVETTSMPDSVMQFFTDYPSNIRNAGDRTAHPAQVIPTTYSEVVAHQPDDQRTLIQASIAYGLKFRP</sequence>
<evidence type="ECO:0000313" key="3">
    <source>
        <dbReference type="EMBL" id="PBK59302.1"/>
    </source>
</evidence>
<evidence type="ECO:0000313" key="4">
    <source>
        <dbReference type="Proteomes" id="UP000218334"/>
    </source>
</evidence>
<dbReference type="AlphaFoldDB" id="A0A2H3AWS8"/>
<gene>
    <name evidence="3" type="ORF">ARMSODRAFT_966963</name>
</gene>
<evidence type="ECO:0000256" key="2">
    <source>
        <dbReference type="SAM" id="MobiDB-lite"/>
    </source>
</evidence>
<proteinExistence type="predicted"/>
<protein>
    <submittedName>
        <fullName evidence="3">Uncharacterized protein</fullName>
    </submittedName>
</protein>